<evidence type="ECO:0000313" key="3">
    <source>
        <dbReference type="Proteomes" id="UP000269396"/>
    </source>
</evidence>
<protein>
    <submittedName>
        <fullName evidence="2">Uncharacterized protein</fullName>
    </submittedName>
</protein>
<keyword evidence="3" id="KW-1185">Reference proteome</keyword>
<organism evidence="2 3">
    <name type="scientific">Schistosoma mattheei</name>
    <dbReference type="NCBI Taxonomy" id="31246"/>
    <lineage>
        <taxon>Eukaryota</taxon>
        <taxon>Metazoa</taxon>
        <taxon>Spiralia</taxon>
        <taxon>Lophotrochozoa</taxon>
        <taxon>Platyhelminthes</taxon>
        <taxon>Trematoda</taxon>
        <taxon>Digenea</taxon>
        <taxon>Strigeidida</taxon>
        <taxon>Schistosomatoidea</taxon>
        <taxon>Schistosomatidae</taxon>
        <taxon>Schistosoma</taxon>
    </lineage>
</organism>
<accession>A0A183P810</accession>
<reference evidence="2 3" key="1">
    <citation type="submission" date="2018-11" db="EMBL/GenBank/DDBJ databases">
        <authorList>
            <consortium name="Pathogen Informatics"/>
        </authorList>
    </citation>
    <scope>NUCLEOTIDE SEQUENCE [LARGE SCALE GENOMIC DNA]</scope>
    <source>
        <strain>Denwood</strain>
        <strain evidence="3">Zambia</strain>
    </source>
</reference>
<name>A0A183P810_9TREM</name>
<feature type="compositionally biased region" description="Polar residues" evidence="1">
    <location>
        <begin position="27"/>
        <end position="43"/>
    </location>
</feature>
<evidence type="ECO:0000313" key="2">
    <source>
        <dbReference type="EMBL" id="VDP54735.1"/>
    </source>
</evidence>
<dbReference type="AlphaFoldDB" id="A0A183P810"/>
<proteinExistence type="predicted"/>
<dbReference type="EMBL" id="UZAL01030617">
    <property type="protein sequence ID" value="VDP54735.1"/>
    <property type="molecule type" value="Genomic_DNA"/>
</dbReference>
<gene>
    <name evidence="2" type="ORF">SMTD_LOCUS10496</name>
</gene>
<feature type="region of interest" description="Disordered" evidence="1">
    <location>
        <begin position="27"/>
        <end position="60"/>
    </location>
</feature>
<sequence length="104" mass="11863">MSNLKLSPNYSSSLFSLPINSQCSSSLCINKPQHNQGENQDPQIQHGGEDWQSKDSIPTVEEHMELKTTVYQPISNSQSSIRMSKQFYYTELKRGEQLKPSSKR</sequence>
<dbReference type="Proteomes" id="UP000269396">
    <property type="component" value="Unassembled WGS sequence"/>
</dbReference>
<evidence type="ECO:0000256" key="1">
    <source>
        <dbReference type="SAM" id="MobiDB-lite"/>
    </source>
</evidence>